<dbReference type="PANTHER" id="PTHR34069:SF2">
    <property type="entry name" value="BETA-KETOACYL-[ACYL-CARRIER-PROTEIN] SYNTHASE III"/>
    <property type="match status" value="1"/>
</dbReference>
<evidence type="ECO:0000313" key="5">
    <source>
        <dbReference type="EMBL" id="MBC3908524.1"/>
    </source>
</evidence>
<dbReference type="InterPro" id="IPR013751">
    <property type="entry name" value="ACP_syn_III_N"/>
</dbReference>
<dbReference type="PANTHER" id="PTHR34069">
    <property type="entry name" value="3-OXOACYL-[ACYL-CARRIER-PROTEIN] SYNTHASE 3"/>
    <property type="match status" value="1"/>
</dbReference>
<organism evidence="5 6">
    <name type="scientific">Undibacterium umbellatum</name>
    <dbReference type="NCBI Taxonomy" id="2762300"/>
    <lineage>
        <taxon>Bacteria</taxon>
        <taxon>Pseudomonadati</taxon>
        <taxon>Pseudomonadota</taxon>
        <taxon>Betaproteobacteria</taxon>
        <taxon>Burkholderiales</taxon>
        <taxon>Oxalobacteraceae</taxon>
        <taxon>Undibacterium</taxon>
    </lineage>
</organism>
<dbReference type="EMBL" id="JACOFX010000006">
    <property type="protein sequence ID" value="MBC3908524.1"/>
    <property type="molecule type" value="Genomic_DNA"/>
</dbReference>
<proteinExistence type="predicted"/>
<name>A0ABR6Z9T3_9BURK</name>
<evidence type="ECO:0000259" key="3">
    <source>
        <dbReference type="Pfam" id="PF08541"/>
    </source>
</evidence>
<feature type="domain" description="Beta-ketoacyl-[acyl-carrier-protein] synthase III N-terminal" evidence="4">
    <location>
        <begin position="114"/>
        <end position="188"/>
    </location>
</feature>
<accession>A0ABR6Z9T3</accession>
<dbReference type="CDD" id="cd00830">
    <property type="entry name" value="KAS_III"/>
    <property type="match status" value="1"/>
</dbReference>
<comment type="caution">
    <text evidence="5">The sequence shown here is derived from an EMBL/GenBank/DDBJ whole genome shotgun (WGS) entry which is preliminary data.</text>
</comment>
<evidence type="ECO:0000256" key="2">
    <source>
        <dbReference type="ARBA" id="ARBA00023315"/>
    </source>
</evidence>
<gene>
    <name evidence="5" type="ORF">H8L47_13245</name>
</gene>
<keyword evidence="6" id="KW-1185">Reference proteome</keyword>
<keyword evidence="2" id="KW-0012">Acyltransferase</keyword>
<dbReference type="Gene3D" id="3.40.47.10">
    <property type="match status" value="1"/>
</dbReference>
<dbReference type="Pfam" id="PF08545">
    <property type="entry name" value="ACP_syn_III"/>
    <property type="match status" value="1"/>
</dbReference>
<dbReference type="InterPro" id="IPR016039">
    <property type="entry name" value="Thiolase-like"/>
</dbReference>
<dbReference type="Proteomes" id="UP000646911">
    <property type="component" value="Unassembled WGS sequence"/>
</dbReference>
<dbReference type="SUPFAM" id="SSF53901">
    <property type="entry name" value="Thiolase-like"/>
    <property type="match status" value="1"/>
</dbReference>
<evidence type="ECO:0000313" key="6">
    <source>
        <dbReference type="Proteomes" id="UP000646911"/>
    </source>
</evidence>
<reference evidence="5 6" key="1">
    <citation type="submission" date="2020-08" db="EMBL/GenBank/DDBJ databases">
        <title>Novel species isolated from subtropical streams in China.</title>
        <authorList>
            <person name="Lu H."/>
        </authorList>
    </citation>
    <scope>NUCLEOTIDE SEQUENCE [LARGE SCALE GENOMIC DNA]</scope>
    <source>
        <strain evidence="5 6">NL8W</strain>
    </source>
</reference>
<dbReference type="InterPro" id="IPR013747">
    <property type="entry name" value="ACP_syn_III_C"/>
</dbReference>
<evidence type="ECO:0000256" key="1">
    <source>
        <dbReference type="ARBA" id="ARBA00022679"/>
    </source>
</evidence>
<sequence>MENYLHTRHVRIIGSGMAVPAYEVSSAALDAKLGLRTGTSLKKTGVRRRFLSTTETAAQLAAHACTTALEDAGLVWDEIDCLVATSATMDQALPYNAALIHAELKLSGRRTTTFDIGASCMSFLTGLDTMSYLVECGRYKNVMLVSSDIATFGLDWNNLTECGIFGDGAAAVVIRRSLPTESSCILSSRSVTISAGVEHCKIPAGGSRYHPRRMLTSIDPLSVFQMEGRSAFKLIAAEMSGFVEGLLETADVNMRQITKIVPHQASQLAIHHLTKRLEVSSEKVMNIFADYGNQVGASLPTALHLCRTGQQVQRGDRMMLIGSGAGLTLGGMVLVY</sequence>
<dbReference type="Pfam" id="PF08541">
    <property type="entry name" value="ACP_syn_III_C"/>
    <property type="match status" value="1"/>
</dbReference>
<feature type="domain" description="Beta-ketoacyl-[acyl-carrier-protein] synthase III C-terminal" evidence="3">
    <location>
        <begin position="247"/>
        <end position="335"/>
    </location>
</feature>
<protein>
    <submittedName>
        <fullName evidence="5">3-oxoacyl-ACP synthase</fullName>
    </submittedName>
</protein>
<evidence type="ECO:0000259" key="4">
    <source>
        <dbReference type="Pfam" id="PF08545"/>
    </source>
</evidence>
<keyword evidence="1" id="KW-0808">Transferase</keyword>